<sequence length="85" mass="9942">MFRNFGGGILAQRFEHFEITLTEHIRRIMKTNEAFDILSFRRIPQVHLAIAARPVRHLFAQVGDETRSIGHKLQARSDNQQCRNQ</sequence>
<name>A0A915KTY6_ROMCU</name>
<dbReference type="WBParaSite" id="nRc.2.0.1.t42385-RA">
    <property type="protein sequence ID" value="nRc.2.0.1.t42385-RA"/>
    <property type="gene ID" value="nRc.2.0.1.g42385"/>
</dbReference>
<dbReference type="AlphaFoldDB" id="A0A915KTY6"/>
<accession>A0A915KTY6</accession>
<dbReference type="Proteomes" id="UP000887565">
    <property type="component" value="Unplaced"/>
</dbReference>
<protein>
    <submittedName>
        <fullName evidence="2">Uncharacterized protein</fullName>
    </submittedName>
</protein>
<reference evidence="2" key="1">
    <citation type="submission" date="2022-11" db="UniProtKB">
        <authorList>
            <consortium name="WormBaseParasite"/>
        </authorList>
    </citation>
    <scope>IDENTIFICATION</scope>
</reference>
<evidence type="ECO:0000313" key="2">
    <source>
        <dbReference type="WBParaSite" id="nRc.2.0.1.t42385-RA"/>
    </source>
</evidence>
<keyword evidence="1" id="KW-1185">Reference proteome</keyword>
<organism evidence="1 2">
    <name type="scientific">Romanomermis culicivorax</name>
    <name type="common">Nematode worm</name>
    <dbReference type="NCBI Taxonomy" id="13658"/>
    <lineage>
        <taxon>Eukaryota</taxon>
        <taxon>Metazoa</taxon>
        <taxon>Ecdysozoa</taxon>
        <taxon>Nematoda</taxon>
        <taxon>Enoplea</taxon>
        <taxon>Dorylaimia</taxon>
        <taxon>Mermithida</taxon>
        <taxon>Mermithoidea</taxon>
        <taxon>Mermithidae</taxon>
        <taxon>Romanomermis</taxon>
    </lineage>
</organism>
<evidence type="ECO:0000313" key="1">
    <source>
        <dbReference type="Proteomes" id="UP000887565"/>
    </source>
</evidence>
<proteinExistence type="predicted"/>